<keyword evidence="3" id="KW-1185">Reference proteome</keyword>
<comment type="caution">
    <text evidence="2">The sequence shown here is derived from an EMBL/GenBank/DDBJ whole genome shotgun (WGS) entry which is preliminary data.</text>
</comment>
<feature type="region of interest" description="Disordered" evidence="1">
    <location>
        <begin position="1"/>
        <end position="53"/>
    </location>
</feature>
<dbReference type="Proteomes" id="UP000265520">
    <property type="component" value="Unassembled WGS sequence"/>
</dbReference>
<sequence>MWESIKIEKKEFSPEKVAAAEAEESFEEEVESKIDGGGEANGASVTENIDDGG</sequence>
<evidence type="ECO:0000313" key="2">
    <source>
        <dbReference type="EMBL" id="MCI98175.1"/>
    </source>
</evidence>
<feature type="non-terminal residue" evidence="2">
    <location>
        <position position="53"/>
    </location>
</feature>
<proteinExistence type="predicted"/>
<feature type="compositionally biased region" description="Acidic residues" evidence="1">
    <location>
        <begin position="21"/>
        <end position="30"/>
    </location>
</feature>
<evidence type="ECO:0000256" key="1">
    <source>
        <dbReference type="SAM" id="MobiDB-lite"/>
    </source>
</evidence>
<evidence type="ECO:0000313" key="3">
    <source>
        <dbReference type="Proteomes" id="UP000265520"/>
    </source>
</evidence>
<name>A0A392WKN9_9FABA</name>
<dbReference type="AlphaFoldDB" id="A0A392WKN9"/>
<reference evidence="2 3" key="1">
    <citation type="journal article" date="2018" name="Front. Plant Sci.">
        <title>Red Clover (Trifolium pratense) and Zigzag Clover (T. medium) - A Picture of Genomic Similarities and Differences.</title>
        <authorList>
            <person name="Dluhosova J."/>
            <person name="Istvanek J."/>
            <person name="Nedelnik J."/>
            <person name="Repkova J."/>
        </authorList>
    </citation>
    <scope>NUCLEOTIDE SEQUENCE [LARGE SCALE GENOMIC DNA]</scope>
    <source>
        <strain evidence="3">cv. 10/8</strain>
        <tissue evidence="2">Leaf</tissue>
    </source>
</reference>
<protein>
    <submittedName>
        <fullName evidence="2">WEB family protein</fullName>
    </submittedName>
</protein>
<accession>A0A392WKN9</accession>
<feature type="compositionally biased region" description="Basic and acidic residues" evidence="1">
    <location>
        <begin position="1"/>
        <end position="14"/>
    </location>
</feature>
<organism evidence="2 3">
    <name type="scientific">Trifolium medium</name>
    <dbReference type="NCBI Taxonomy" id="97028"/>
    <lineage>
        <taxon>Eukaryota</taxon>
        <taxon>Viridiplantae</taxon>
        <taxon>Streptophyta</taxon>
        <taxon>Embryophyta</taxon>
        <taxon>Tracheophyta</taxon>
        <taxon>Spermatophyta</taxon>
        <taxon>Magnoliopsida</taxon>
        <taxon>eudicotyledons</taxon>
        <taxon>Gunneridae</taxon>
        <taxon>Pentapetalae</taxon>
        <taxon>rosids</taxon>
        <taxon>fabids</taxon>
        <taxon>Fabales</taxon>
        <taxon>Fabaceae</taxon>
        <taxon>Papilionoideae</taxon>
        <taxon>50 kb inversion clade</taxon>
        <taxon>NPAAA clade</taxon>
        <taxon>Hologalegina</taxon>
        <taxon>IRL clade</taxon>
        <taxon>Trifolieae</taxon>
        <taxon>Trifolium</taxon>
    </lineage>
</organism>
<dbReference type="EMBL" id="LXQA011466243">
    <property type="protein sequence ID" value="MCI98175.1"/>
    <property type="molecule type" value="Genomic_DNA"/>
</dbReference>